<evidence type="ECO:0000256" key="1">
    <source>
        <dbReference type="ARBA" id="ARBA00004429"/>
    </source>
</evidence>
<comment type="subcellular location">
    <subcellularLocation>
        <location evidence="1">Cell inner membrane</location>
        <topology evidence="1">Multi-pass membrane protein</topology>
    </subcellularLocation>
    <subcellularLocation>
        <location evidence="9">Cell membrane</location>
        <topology evidence="9">Multi-pass membrane protein</topology>
    </subcellularLocation>
</comment>
<dbReference type="PANTHER" id="PTHR30614">
    <property type="entry name" value="MEMBRANE COMPONENT OF AMINO ACID ABC TRANSPORTER"/>
    <property type="match status" value="1"/>
</dbReference>
<dbReference type="GO" id="GO:0022857">
    <property type="term" value="F:transmembrane transporter activity"/>
    <property type="evidence" value="ECO:0007669"/>
    <property type="project" value="InterPro"/>
</dbReference>
<dbReference type="Proteomes" id="UP000019146">
    <property type="component" value="Chromosome 2"/>
</dbReference>
<evidence type="ECO:0000256" key="5">
    <source>
        <dbReference type="ARBA" id="ARBA00022692"/>
    </source>
</evidence>
<evidence type="ECO:0000256" key="2">
    <source>
        <dbReference type="ARBA" id="ARBA00010072"/>
    </source>
</evidence>
<evidence type="ECO:0000256" key="7">
    <source>
        <dbReference type="ARBA" id="ARBA00022989"/>
    </source>
</evidence>
<dbReference type="Pfam" id="PF00528">
    <property type="entry name" value="BPD_transp_1"/>
    <property type="match status" value="1"/>
</dbReference>
<evidence type="ECO:0000313" key="11">
    <source>
        <dbReference type="EMBL" id="ALL69227.1"/>
    </source>
</evidence>
<evidence type="ECO:0000256" key="8">
    <source>
        <dbReference type="ARBA" id="ARBA00023136"/>
    </source>
</evidence>
<keyword evidence="4" id="KW-1003">Cell membrane</keyword>
<dbReference type="SUPFAM" id="SSF161098">
    <property type="entry name" value="MetI-like"/>
    <property type="match status" value="1"/>
</dbReference>
<feature type="transmembrane region" description="Helical" evidence="9">
    <location>
        <begin position="83"/>
        <end position="103"/>
    </location>
</feature>
<reference evidence="11 12" key="1">
    <citation type="journal article" date="2014" name="Genome Announc.">
        <title>Draft Genome Sequence of the Haloacid-Degrading Burkholderia caribensis Strain MBA4.</title>
        <authorList>
            <person name="Pan Y."/>
            <person name="Kong K.F."/>
            <person name="Tsang J.S."/>
        </authorList>
    </citation>
    <scope>NUCLEOTIDE SEQUENCE [LARGE SCALE GENOMIC DNA]</scope>
    <source>
        <strain evidence="11 12">MBA4</strain>
    </source>
</reference>
<dbReference type="Gene3D" id="1.10.3720.10">
    <property type="entry name" value="MetI-like"/>
    <property type="match status" value="1"/>
</dbReference>
<dbReference type="InterPro" id="IPR010065">
    <property type="entry name" value="AA_ABC_transptr_permease_3TM"/>
</dbReference>
<dbReference type="AlphaFoldDB" id="A0A0P0RK71"/>
<evidence type="ECO:0000313" key="12">
    <source>
        <dbReference type="Proteomes" id="UP000019146"/>
    </source>
</evidence>
<feature type="transmembrane region" description="Helical" evidence="9">
    <location>
        <begin position="20"/>
        <end position="44"/>
    </location>
</feature>
<gene>
    <name evidence="11" type="ORF">K788_0007588</name>
</gene>
<dbReference type="PANTHER" id="PTHR30614:SF0">
    <property type="entry name" value="L-CYSTINE TRANSPORT SYSTEM PERMEASE PROTEIN TCYL"/>
    <property type="match status" value="1"/>
</dbReference>
<sequence>MFSAHVFAQGFPLLLQAALATIGISLTGLVIGFFVGIGVCSARLSSNAIAQRFGGAYVFFFRGVPMLVQLLLVYYLLPFVGINVSPIVAAISAVSLCSASYIAEILRGGFLNIPPGQIEAARMLGLSPLDMLRRIQVPQAFRMTLPSLVNEMVLLIKASSLISVVGVAEITRTAQNIAASTYRPLEAYVAAGLIYFVICGALALVAHAAEHRLQHT</sequence>
<dbReference type="InterPro" id="IPR043429">
    <property type="entry name" value="ArtM/GltK/GlnP/TcyL/YhdX-like"/>
</dbReference>
<keyword evidence="3 9" id="KW-0813">Transport</keyword>
<evidence type="ECO:0000256" key="3">
    <source>
        <dbReference type="ARBA" id="ARBA00022448"/>
    </source>
</evidence>
<evidence type="ECO:0000259" key="10">
    <source>
        <dbReference type="PROSITE" id="PS50928"/>
    </source>
</evidence>
<dbReference type="RefSeq" id="WP_035996604.1">
    <property type="nucleotide sequence ID" value="NZ_CP012747.1"/>
</dbReference>
<keyword evidence="5 9" id="KW-0812">Transmembrane</keyword>
<feature type="domain" description="ABC transmembrane type-1" evidence="10">
    <location>
        <begin position="18"/>
        <end position="206"/>
    </location>
</feature>
<proteinExistence type="inferred from homology"/>
<dbReference type="CDD" id="cd06261">
    <property type="entry name" value="TM_PBP2"/>
    <property type="match status" value="1"/>
</dbReference>
<keyword evidence="6" id="KW-0029">Amino-acid transport</keyword>
<dbReference type="GO" id="GO:0006865">
    <property type="term" value="P:amino acid transport"/>
    <property type="evidence" value="ECO:0007669"/>
    <property type="project" value="UniProtKB-KW"/>
</dbReference>
<dbReference type="KEGG" id="bcai:K788_0007588"/>
<dbReference type="InterPro" id="IPR035906">
    <property type="entry name" value="MetI-like_sf"/>
</dbReference>
<evidence type="ECO:0000256" key="6">
    <source>
        <dbReference type="ARBA" id="ARBA00022970"/>
    </source>
</evidence>
<organism evidence="11 12">
    <name type="scientific">Paraburkholderia caribensis MBA4</name>
    <dbReference type="NCBI Taxonomy" id="1323664"/>
    <lineage>
        <taxon>Bacteria</taxon>
        <taxon>Pseudomonadati</taxon>
        <taxon>Pseudomonadota</taxon>
        <taxon>Betaproteobacteria</taxon>
        <taxon>Burkholderiales</taxon>
        <taxon>Burkholderiaceae</taxon>
        <taxon>Paraburkholderia</taxon>
    </lineage>
</organism>
<evidence type="ECO:0000256" key="9">
    <source>
        <dbReference type="RuleBase" id="RU363032"/>
    </source>
</evidence>
<protein>
    <submittedName>
        <fullName evidence="11">Amino acid ABC transporter membrane protein 1, PAAT family</fullName>
    </submittedName>
</protein>
<accession>A0A0P0RK71</accession>
<feature type="transmembrane region" description="Helical" evidence="9">
    <location>
        <begin position="56"/>
        <end position="77"/>
    </location>
</feature>
<dbReference type="InterPro" id="IPR000515">
    <property type="entry name" value="MetI-like"/>
</dbReference>
<dbReference type="GO" id="GO:0043190">
    <property type="term" value="C:ATP-binding cassette (ABC) transporter complex"/>
    <property type="evidence" value="ECO:0007669"/>
    <property type="project" value="InterPro"/>
</dbReference>
<feature type="transmembrane region" description="Helical" evidence="9">
    <location>
        <begin position="188"/>
        <end position="209"/>
    </location>
</feature>
<keyword evidence="8 9" id="KW-0472">Membrane</keyword>
<dbReference type="NCBIfam" id="TIGR01726">
    <property type="entry name" value="HEQRo_perm_3TM"/>
    <property type="match status" value="1"/>
</dbReference>
<dbReference type="PROSITE" id="PS50928">
    <property type="entry name" value="ABC_TM1"/>
    <property type="match status" value="1"/>
</dbReference>
<name>A0A0P0RK71_9BURK</name>
<evidence type="ECO:0000256" key="4">
    <source>
        <dbReference type="ARBA" id="ARBA00022475"/>
    </source>
</evidence>
<comment type="similarity">
    <text evidence="2">Belongs to the binding-protein-dependent transport system permease family. HisMQ subfamily.</text>
</comment>
<dbReference type="EMBL" id="CP012747">
    <property type="protein sequence ID" value="ALL69227.1"/>
    <property type="molecule type" value="Genomic_DNA"/>
</dbReference>
<dbReference type="GeneID" id="69972821"/>
<keyword evidence="7 9" id="KW-1133">Transmembrane helix</keyword>